<dbReference type="EMBL" id="JPKZ01001310">
    <property type="protein sequence ID" value="KHN82754.1"/>
    <property type="molecule type" value="Genomic_DNA"/>
</dbReference>
<sequence length="88" mass="9787">MRAVFASKCAGRWCSLSLANVFCGELILLESDDKKAVHSCEACSRTAVECYAAMCSLVFNVDFLSAPNVIRRVVRTIAKLIHPQNLWH</sequence>
<protein>
    <submittedName>
        <fullName evidence="1">Uncharacterized protein</fullName>
    </submittedName>
</protein>
<comment type="caution">
    <text evidence="1">The sequence shown here is derived from an EMBL/GenBank/DDBJ whole genome shotgun (WGS) entry which is preliminary data.</text>
</comment>
<organism evidence="1 2">
    <name type="scientific">Toxocara canis</name>
    <name type="common">Canine roundworm</name>
    <dbReference type="NCBI Taxonomy" id="6265"/>
    <lineage>
        <taxon>Eukaryota</taxon>
        <taxon>Metazoa</taxon>
        <taxon>Ecdysozoa</taxon>
        <taxon>Nematoda</taxon>
        <taxon>Chromadorea</taxon>
        <taxon>Rhabditida</taxon>
        <taxon>Spirurina</taxon>
        <taxon>Ascaridomorpha</taxon>
        <taxon>Ascaridoidea</taxon>
        <taxon>Toxocaridae</taxon>
        <taxon>Toxocara</taxon>
    </lineage>
</organism>
<dbReference type="Proteomes" id="UP000031036">
    <property type="component" value="Unassembled WGS sequence"/>
</dbReference>
<gene>
    <name evidence="1" type="ORF">Tcan_17469</name>
</gene>
<evidence type="ECO:0000313" key="2">
    <source>
        <dbReference type="Proteomes" id="UP000031036"/>
    </source>
</evidence>
<evidence type="ECO:0000313" key="1">
    <source>
        <dbReference type="EMBL" id="KHN82754.1"/>
    </source>
</evidence>
<reference evidence="1 2" key="1">
    <citation type="submission" date="2014-11" db="EMBL/GenBank/DDBJ databases">
        <title>Genetic blueprint of the zoonotic pathogen Toxocara canis.</title>
        <authorList>
            <person name="Zhu X.-Q."/>
            <person name="Korhonen P.K."/>
            <person name="Cai H."/>
            <person name="Young N.D."/>
            <person name="Nejsum P."/>
            <person name="von Samson-Himmelstjerna G."/>
            <person name="Boag P.R."/>
            <person name="Tan P."/>
            <person name="Li Q."/>
            <person name="Min J."/>
            <person name="Yang Y."/>
            <person name="Wang X."/>
            <person name="Fang X."/>
            <person name="Hall R.S."/>
            <person name="Hofmann A."/>
            <person name="Sternberg P.W."/>
            <person name="Jex A.R."/>
            <person name="Gasser R.B."/>
        </authorList>
    </citation>
    <scope>NUCLEOTIDE SEQUENCE [LARGE SCALE GENOMIC DNA]</scope>
    <source>
        <strain evidence="1">PN_DK_2014</strain>
    </source>
</reference>
<accession>A0A0B2VN35</accession>
<keyword evidence="2" id="KW-1185">Reference proteome</keyword>
<dbReference type="AlphaFoldDB" id="A0A0B2VN35"/>
<name>A0A0B2VN35_TOXCA</name>
<proteinExistence type="predicted"/>